<evidence type="ECO:0000259" key="1">
    <source>
        <dbReference type="Pfam" id="PF00535"/>
    </source>
</evidence>
<evidence type="ECO:0000313" key="2">
    <source>
        <dbReference type="EMBL" id="KEO72596.1"/>
    </source>
</evidence>
<dbReference type="Gene3D" id="3.90.550.10">
    <property type="entry name" value="Spore Coat Polysaccharide Biosynthesis Protein SpsA, Chain A"/>
    <property type="match status" value="1"/>
</dbReference>
<gene>
    <name evidence="2" type="ORF">EL17_17820</name>
</gene>
<dbReference type="GO" id="GO:0016758">
    <property type="term" value="F:hexosyltransferase activity"/>
    <property type="evidence" value="ECO:0007669"/>
    <property type="project" value="UniProtKB-ARBA"/>
</dbReference>
<dbReference type="OrthoDB" id="9815829at2"/>
<reference evidence="2 3" key="1">
    <citation type="submission" date="2014-04" db="EMBL/GenBank/DDBJ databases">
        <title>Characterization and application of a salt tolerant electro-active bacterium.</title>
        <authorList>
            <person name="Yang L."/>
            <person name="Wei S."/>
            <person name="Tay Q.X.M."/>
        </authorList>
    </citation>
    <scope>NUCLEOTIDE SEQUENCE [LARGE SCALE GENOMIC DNA]</scope>
    <source>
        <strain evidence="2 3">LY1</strain>
    </source>
</reference>
<comment type="caution">
    <text evidence="2">The sequence shown here is derived from an EMBL/GenBank/DDBJ whole genome shotgun (WGS) entry which is preliminary data.</text>
</comment>
<dbReference type="STRING" id="1048983.EL17_17820"/>
<dbReference type="Proteomes" id="UP000027821">
    <property type="component" value="Unassembled WGS sequence"/>
</dbReference>
<sequence>MGNQPKLVTVLMPVYNGEKYLKEAIDSILNQTFSDFDFLIINDASNDQTEDIILSYHDERIKYLKNEENIKVTATLNRGLSLIETKYIARMDADDISLPHRLATQVHLMEERNDISLCGSGRYTFFSSNEKAEEEVVTIYEENKLLIHSLFNTSISHPSVMMRTSILHKYQIRYNTNYIYAQDKAMWLDLARYGKIFNIKEPLIKYRLHADQVSTKHQSISRNNSVKISQLAFSDMGVEISDEELMALMLLCYPQSCGSLKNLFIAGRLVERILKRLKNNPLIDYSYLRSFLVNRLTRIIVYSSELGIPILFFIMSNRRLTLLKFGKKFYIKTFTKKAK</sequence>
<organism evidence="2 3">
    <name type="scientific">Anditalea andensis</name>
    <dbReference type="NCBI Taxonomy" id="1048983"/>
    <lineage>
        <taxon>Bacteria</taxon>
        <taxon>Pseudomonadati</taxon>
        <taxon>Bacteroidota</taxon>
        <taxon>Cytophagia</taxon>
        <taxon>Cytophagales</taxon>
        <taxon>Cytophagaceae</taxon>
        <taxon>Anditalea</taxon>
    </lineage>
</organism>
<dbReference type="InterPro" id="IPR029044">
    <property type="entry name" value="Nucleotide-diphossugar_trans"/>
</dbReference>
<proteinExistence type="predicted"/>
<name>A0A074KRP9_9BACT</name>
<dbReference type="SUPFAM" id="SSF53448">
    <property type="entry name" value="Nucleotide-diphospho-sugar transferases"/>
    <property type="match status" value="1"/>
</dbReference>
<protein>
    <recommendedName>
        <fullName evidence="1">Glycosyltransferase 2-like domain-containing protein</fullName>
    </recommendedName>
</protein>
<dbReference type="eggNOG" id="COG1216">
    <property type="taxonomic scope" value="Bacteria"/>
</dbReference>
<dbReference type="AlphaFoldDB" id="A0A074KRP9"/>
<evidence type="ECO:0000313" key="3">
    <source>
        <dbReference type="Proteomes" id="UP000027821"/>
    </source>
</evidence>
<dbReference type="Pfam" id="PF00535">
    <property type="entry name" value="Glycos_transf_2"/>
    <property type="match status" value="1"/>
</dbReference>
<dbReference type="PANTHER" id="PTHR22916:SF3">
    <property type="entry name" value="UDP-GLCNAC:BETAGAL BETA-1,3-N-ACETYLGLUCOSAMINYLTRANSFERASE-LIKE PROTEIN 1"/>
    <property type="match status" value="1"/>
</dbReference>
<keyword evidence="3" id="KW-1185">Reference proteome</keyword>
<feature type="domain" description="Glycosyltransferase 2-like" evidence="1">
    <location>
        <begin position="9"/>
        <end position="135"/>
    </location>
</feature>
<dbReference type="RefSeq" id="WP_051720119.1">
    <property type="nucleotide sequence ID" value="NZ_JMIH01000024.1"/>
</dbReference>
<dbReference type="EMBL" id="JMIH01000024">
    <property type="protein sequence ID" value="KEO72596.1"/>
    <property type="molecule type" value="Genomic_DNA"/>
</dbReference>
<dbReference type="PANTHER" id="PTHR22916">
    <property type="entry name" value="GLYCOSYLTRANSFERASE"/>
    <property type="match status" value="1"/>
</dbReference>
<accession>A0A074KRP9</accession>
<dbReference type="InterPro" id="IPR001173">
    <property type="entry name" value="Glyco_trans_2-like"/>
</dbReference>